<evidence type="ECO:0000313" key="9">
    <source>
        <dbReference type="EMBL" id="THH17767.1"/>
    </source>
</evidence>
<dbReference type="Pfam" id="PF13741">
    <property type="entry name" value="MRP-S25"/>
    <property type="match status" value="1"/>
</dbReference>
<evidence type="ECO:0000256" key="4">
    <source>
        <dbReference type="ARBA" id="ARBA00023128"/>
    </source>
</evidence>
<sequence length="312" mass="35067">MPRRFAGQVHKQASRFLRANLLKEEPAWYQAVLENPPLPLPPRAPASRTRFDLSPAASTSSDPTIASSISRRPFTINYVEDKLRRQFFHDHPFEAFRPVSLIESAKIQDEHPIQGKQWERLRQHGRNPTPEDAIRYAVNLHEHHGKSLTYAYAAAVAQFRSLRSEREVTIATAKLEADVIGIEFGRTQVERVFGLEEKAFDTWARRGPTDASALAARKRWKAIVEKNYATGTWSGGKDYVRLWQEGVRPSYLPVLDKPVLTAVGRDTAPDAAAKQAVAKAAVDKMLTPRGRAAVLKIDFMALNTNTHPPSFP</sequence>
<keyword evidence="4" id="KW-0496">Mitochondrion</keyword>
<evidence type="ECO:0000256" key="5">
    <source>
        <dbReference type="ARBA" id="ARBA00023274"/>
    </source>
</evidence>
<reference evidence="9 10" key="1">
    <citation type="submission" date="2019-02" db="EMBL/GenBank/DDBJ databases">
        <title>Genome sequencing of the rare red list fungi Antrodiella citrinella (Flaviporus citrinellus).</title>
        <authorList>
            <person name="Buettner E."/>
            <person name="Kellner H."/>
        </authorList>
    </citation>
    <scope>NUCLEOTIDE SEQUENCE [LARGE SCALE GENOMIC DNA]</scope>
    <source>
        <strain evidence="9 10">DSM 108506</strain>
    </source>
</reference>
<evidence type="ECO:0000256" key="6">
    <source>
        <dbReference type="ARBA" id="ARBA00035137"/>
    </source>
</evidence>
<keyword evidence="5" id="KW-0687">Ribonucleoprotein</keyword>
<dbReference type="GO" id="GO:0003735">
    <property type="term" value="F:structural constituent of ribosome"/>
    <property type="evidence" value="ECO:0007669"/>
    <property type="project" value="InterPro"/>
</dbReference>
<evidence type="ECO:0000256" key="3">
    <source>
        <dbReference type="ARBA" id="ARBA00022980"/>
    </source>
</evidence>
<protein>
    <recommendedName>
        <fullName evidence="6">Small ribosomal subunit protein mS23</fullName>
    </recommendedName>
    <alternativeName>
        <fullName evidence="7">37S ribosomal protein S25, mitochondrial</fullName>
    </alternativeName>
</protein>
<organism evidence="9 10">
    <name type="scientific">Antrodiella citrinella</name>
    <dbReference type="NCBI Taxonomy" id="2447956"/>
    <lineage>
        <taxon>Eukaryota</taxon>
        <taxon>Fungi</taxon>
        <taxon>Dikarya</taxon>
        <taxon>Basidiomycota</taxon>
        <taxon>Agaricomycotina</taxon>
        <taxon>Agaricomycetes</taxon>
        <taxon>Polyporales</taxon>
        <taxon>Steccherinaceae</taxon>
        <taxon>Antrodiella</taxon>
    </lineage>
</organism>
<feature type="region of interest" description="Disordered" evidence="8">
    <location>
        <begin position="35"/>
        <end position="66"/>
    </location>
</feature>
<dbReference type="EMBL" id="SGPM01000629">
    <property type="protein sequence ID" value="THH17767.1"/>
    <property type="molecule type" value="Genomic_DNA"/>
</dbReference>
<proteinExistence type="inferred from homology"/>
<comment type="caution">
    <text evidence="9">The sequence shown here is derived from an EMBL/GenBank/DDBJ whole genome shotgun (WGS) entry which is preliminary data.</text>
</comment>
<dbReference type="Proteomes" id="UP000308730">
    <property type="component" value="Unassembled WGS sequence"/>
</dbReference>
<dbReference type="OrthoDB" id="5542239at2759"/>
<comment type="subcellular location">
    <subcellularLocation>
        <location evidence="1">Mitochondrion</location>
    </subcellularLocation>
</comment>
<comment type="similarity">
    <text evidence="2">Belongs to the mitochondrion-specific ribosomal protein mS23 family.</text>
</comment>
<evidence type="ECO:0000256" key="2">
    <source>
        <dbReference type="ARBA" id="ARBA00009864"/>
    </source>
</evidence>
<dbReference type="PANTHER" id="PTHR37799:SF1">
    <property type="entry name" value="SMALL RIBOSOMAL SUBUNIT PROTEIN MS23"/>
    <property type="match status" value="1"/>
</dbReference>
<keyword evidence="3" id="KW-0689">Ribosomal protein</keyword>
<dbReference type="GO" id="GO:0005763">
    <property type="term" value="C:mitochondrial small ribosomal subunit"/>
    <property type="evidence" value="ECO:0007669"/>
    <property type="project" value="InterPro"/>
</dbReference>
<name>A0A4S4M032_9APHY</name>
<dbReference type="AlphaFoldDB" id="A0A4S4M032"/>
<dbReference type="InterPro" id="IPR016939">
    <property type="entry name" value="Ribosomal_mS23_fun"/>
</dbReference>
<keyword evidence="10" id="KW-1185">Reference proteome</keyword>
<dbReference type="PANTHER" id="PTHR37799">
    <property type="entry name" value="37S RIBOSOMAL PROTEIN S25, MITOCHONDRIAL"/>
    <property type="match status" value="1"/>
</dbReference>
<evidence type="ECO:0000313" key="10">
    <source>
        <dbReference type="Proteomes" id="UP000308730"/>
    </source>
</evidence>
<evidence type="ECO:0000256" key="1">
    <source>
        <dbReference type="ARBA" id="ARBA00004173"/>
    </source>
</evidence>
<accession>A0A4S4M032</accession>
<feature type="compositionally biased region" description="Polar residues" evidence="8">
    <location>
        <begin position="56"/>
        <end position="66"/>
    </location>
</feature>
<evidence type="ECO:0000256" key="8">
    <source>
        <dbReference type="SAM" id="MobiDB-lite"/>
    </source>
</evidence>
<evidence type="ECO:0000256" key="7">
    <source>
        <dbReference type="ARBA" id="ARBA00035421"/>
    </source>
</evidence>
<gene>
    <name evidence="9" type="ORF">EUX98_g9061</name>
</gene>